<dbReference type="Proteomes" id="UP000192074">
    <property type="component" value="Unassembled WGS sequence"/>
</dbReference>
<gene>
    <name evidence="1" type="ORF">AGR4A_pAt10369</name>
</gene>
<protein>
    <submittedName>
        <fullName evidence="1">Uncharacterized protein</fullName>
    </submittedName>
</protein>
<evidence type="ECO:0000313" key="2">
    <source>
        <dbReference type="Proteomes" id="UP000192074"/>
    </source>
</evidence>
<sequence>MHRAFLRRYSRGDFAEIYPAAQIKVEPAVRVDVGIDQRCETAIIFRCHTAVPGWFGKHGLQHARVHKRTSSSTWQRKPTRRL</sequence>
<reference evidence="1 2" key="1">
    <citation type="submission" date="2016-01" db="EMBL/GenBank/DDBJ databases">
        <authorList>
            <person name="Regsiter A."/>
            <person name="william w."/>
        </authorList>
    </citation>
    <scope>NUCLEOTIDE SEQUENCE [LARGE SCALE GENOMIC DNA]</scope>
    <source>
        <strain evidence="1 2">B6</strain>
    </source>
</reference>
<comment type="caution">
    <text evidence="1">The sequence shown here is derived from an EMBL/GenBank/DDBJ whole genome shotgun (WGS) entry which is preliminary data.</text>
</comment>
<organism evidence="1 2">
    <name type="scientific">Agrobacterium tumefaciens str. B6</name>
    <dbReference type="NCBI Taxonomy" id="1183423"/>
    <lineage>
        <taxon>Bacteria</taxon>
        <taxon>Pseudomonadati</taxon>
        <taxon>Pseudomonadota</taxon>
        <taxon>Alphaproteobacteria</taxon>
        <taxon>Hyphomicrobiales</taxon>
        <taxon>Rhizobiaceae</taxon>
        <taxon>Rhizobium/Agrobacterium group</taxon>
        <taxon>Agrobacterium</taxon>
        <taxon>Agrobacterium tumefaciens complex</taxon>
    </lineage>
</organism>
<accession>A0A822VCT7</accession>
<proteinExistence type="predicted"/>
<evidence type="ECO:0000313" key="1">
    <source>
        <dbReference type="EMBL" id="CVI24926.1"/>
    </source>
</evidence>
<name>A0A822VCT7_AGRTU</name>
<dbReference type="EMBL" id="FCNL01000040">
    <property type="protein sequence ID" value="CVI24926.1"/>
    <property type="molecule type" value="Genomic_DNA"/>
</dbReference>
<dbReference type="AlphaFoldDB" id="A0A822VCT7"/>